<feature type="compositionally biased region" description="Pro residues" evidence="1">
    <location>
        <begin position="59"/>
        <end position="68"/>
    </location>
</feature>
<name>A0AAP0H4B9_9ASTR</name>
<keyword evidence="2" id="KW-0472">Membrane</keyword>
<keyword evidence="2" id="KW-0812">Transmembrane</keyword>
<evidence type="ECO:0000256" key="1">
    <source>
        <dbReference type="SAM" id="MobiDB-lite"/>
    </source>
</evidence>
<dbReference type="EMBL" id="JBCNJP010000011">
    <property type="protein sequence ID" value="KAK9071187.1"/>
    <property type="molecule type" value="Genomic_DNA"/>
</dbReference>
<feature type="region of interest" description="Disordered" evidence="1">
    <location>
        <begin position="53"/>
        <end position="81"/>
    </location>
</feature>
<dbReference type="AlphaFoldDB" id="A0AAP0H4B9"/>
<evidence type="ECO:0000256" key="2">
    <source>
        <dbReference type="SAM" id="Phobius"/>
    </source>
</evidence>
<keyword evidence="4" id="KW-1185">Reference proteome</keyword>
<feature type="transmembrane region" description="Helical" evidence="2">
    <location>
        <begin position="21"/>
        <end position="43"/>
    </location>
</feature>
<accession>A0AAP0H4B9</accession>
<dbReference type="PANTHER" id="PTHR36369:SF1">
    <property type="entry name" value="TRANSMEMBRANE PROTEIN"/>
    <property type="match status" value="1"/>
</dbReference>
<sequence length="186" mass="21356">MHFFITTNTNSLKKMSMEALAINYLTHTLWTWLAFLTTSLSFWKTNSYSSPHHHLSPRLPSPSPPQPPQTATEPDPDDEIPSTISSLVSSSPVSNYTKIATTCLLEHTRSGKFRVYYGEDEDDIIRNVERRTMGSVRVEEQKRVDVDVDGWEAVLKLKTAEMGWYRYQDLTVLNGNVVKLWNHRVL</sequence>
<proteinExistence type="predicted"/>
<comment type="caution">
    <text evidence="3">The sequence shown here is derived from an EMBL/GenBank/DDBJ whole genome shotgun (WGS) entry which is preliminary data.</text>
</comment>
<gene>
    <name evidence="3" type="ORF">SSX86_009755</name>
</gene>
<keyword evidence="2" id="KW-1133">Transmembrane helix</keyword>
<dbReference type="PANTHER" id="PTHR36369">
    <property type="entry name" value="TRANSMEMBRANE PROTEIN"/>
    <property type="match status" value="1"/>
</dbReference>
<protein>
    <submittedName>
        <fullName evidence="3">Uncharacterized protein</fullName>
    </submittedName>
</protein>
<dbReference type="Proteomes" id="UP001408789">
    <property type="component" value="Unassembled WGS sequence"/>
</dbReference>
<evidence type="ECO:0000313" key="4">
    <source>
        <dbReference type="Proteomes" id="UP001408789"/>
    </source>
</evidence>
<evidence type="ECO:0000313" key="3">
    <source>
        <dbReference type="EMBL" id="KAK9071187.1"/>
    </source>
</evidence>
<reference evidence="3 4" key="1">
    <citation type="submission" date="2024-04" db="EMBL/GenBank/DDBJ databases">
        <title>The reference genome of an endangered Asteraceae, Deinandra increscens subsp. villosa, native to the Central Coast of California.</title>
        <authorList>
            <person name="Guilliams M."/>
            <person name="Hasenstab-Lehman K."/>
            <person name="Meyer R."/>
            <person name="Mcevoy S."/>
        </authorList>
    </citation>
    <scope>NUCLEOTIDE SEQUENCE [LARGE SCALE GENOMIC DNA]</scope>
    <source>
        <tissue evidence="3">Leaf</tissue>
    </source>
</reference>
<organism evidence="3 4">
    <name type="scientific">Deinandra increscens subsp. villosa</name>
    <dbReference type="NCBI Taxonomy" id="3103831"/>
    <lineage>
        <taxon>Eukaryota</taxon>
        <taxon>Viridiplantae</taxon>
        <taxon>Streptophyta</taxon>
        <taxon>Embryophyta</taxon>
        <taxon>Tracheophyta</taxon>
        <taxon>Spermatophyta</taxon>
        <taxon>Magnoliopsida</taxon>
        <taxon>eudicotyledons</taxon>
        <taxon>Gunneridae</taxon>
        <taxon>Pentapetalae</taxon>
        <taxon>asterids</taxon>
        <taxon>campanulids</taxon>
        <taxon>Asterales</taxon>
        <taxon>Asteraceae</taxon>
        <taxon>Asteroideae</taxon>
        <taxon>Heliantheae alliance</taxon>
        <taxon>Madieae</taxon>
        <taxon>Madiinae</taxon>
        <taxon>Deinandra</taxon>
    </lineage>
</organism>